<reference evidence="5" key="1">
    <citation type="submission" date="2016-10" db="EMBL/GenBank/DDBJ databases">
        <authorList>
            <person name="Varghese N."/>
            <person name="Submissions S."/>
        </authorList>
    </citation>
    <scope>NUCLEOTIDE SEQUENCE [LARGE SCALE GENOMIC DNA]</scope>
    <source>
        <strain evidence="5">DSM 5918</strain>
    </source>
</reference>
<dbReference type="CDD" id="cd00851">
    <property type="entry name" value="MTH1175"/>
    <property type="match status" value="1"/>
</dbReference>
<dbReference type="Proteomes" id="UP000198635">
    <property type="component" value="Unassembled WGS sequence"/>
</dbReference>
<dbReference type="InterPro" id="IPR033913">
    <property type="entry name" value="MTH1175_dom"/>
</dbReference>
<accession>A0A1I3VIM2</accession>
<organism evidence="4 5">
    <name type="scientific">Desulfomicrobium apsheronum</name>
    <dbReference type="NCBI Taxonomy" id="52560"/>
    <lineage>
        <taxon>Bacteria</taxon>
        <taxon>Pseudomonadati</taxon>
        <taxon>Thermodesulfobacteriota</taxon>
        <taxon>Desulfovibrionia</taxon>
        <taxon>Desulfovibrionales</taxon>
        <taxon>Desulfomicrobiaceae</taxon>
        <taxon>Desulfomicrobium</taxon>
    </lineage>
</organism>
<dbReference type="GO" id="GO:0003677">
    <property type="term" value="F:DNA binding"/>
    <property type="evidence" value="ECO:0007669"/>
    <property type="project" value="UniProtKB-KW"/>
</dbReference>
<dbReference type="InterPro" id="IPR036105">
    <property type="entry name" value="DiNase_FeMo-co_biosyn_sf"/>
</dbReference>
<evidence type="ECO:0000259" key="3">
    <source>
        <dbReference type="Pfam" id="PF02579"/>
    </source>
</evidence>
<proteinExistence type="inferred from homology"/>
<gene>
    <name evidence="4" type="ORF">SAMN04488082_11038</name>
</gene>
<dbReference type="EMBL" id="FORX01000010">
    <property type="protein sequence ID" value="SFJ94117.1"/>
    <property type="molecule type" value="Genomic_DNA"/>
</dbReference>
<dbReference type="Gene3D" id="3.30.420.130">
    <property type="entry name" value="Dinitrogenase iron-molybdenum cofactor biosynthesis domain"/>
    <property type="match status" value="1"/>
</dbReference>
<dbReference type="SUPFAM" id="SSF53146">
    <property type="entry name" value="Nitrogenase accessory factor-like"/>
    <property type="match status" value="1"/>
</dbReference>
<evidence type="ECO:0000256" key="1">
    <source>
        <dbReference type="ARBA" id="ARBA00009350"/>
    </source>
</evidence>
<comment type="similarity">
    <text evidence="1 2">Belongs to the UPF0251 family.</text>
</comment>
<dbReference type="InterPro" id="IPR002852">
    <property type="entry name" value="UPF0251"/>
</dbReference>
<dbReference type="RefSeq" id="WP_092375197.1">
    <property type="nucleotide sequence ID" value="NZ_FORX01000010.1"/>
</dbReference>
<feature type="domain" description="Dinitrogenase iron-molybdenum cofactor biosynthesis" evidence="3">
    <location>
        <begin position="128"/>
        <end position="218"/>
    </location>
</feature>
<protein>
    <recommendedName>
        <fullName evidence="2">UPF0251 protein SAMN04488082_11038</fullName>
    </recommendedName>
</protein>
<dbReference type="STRING" id="52560.SAMN04488082_11038"/>
<sequence>MPRPRKCRRIEGCPKASFFKPQGIPLRELTEVYLSMDGFEALRLSDYEGLGMEEGAERMHVSRHTFGRILGDARRVVAKALVDGLALHIAHDAQMPCFQLNPDRVAARKKELSMTKIAITSEGPNMTDRVDPRFGRAAGFVVVDLETMESKYIDNGGSQTLSHGAGIQAAENIINAGASVLLTGSVGPKAFAALKGGGVKIGHNMSGGTVADAVEAFKAGKVEFTDSPNR</sequence>
<dbReference type="PANTHER" id="PTHR37478:SF2">
    <property type="entry name" value="UPF0251 PROTEIN TK0562"/>
    <property type="match status" value="1"/>
</dbReference>
<keyword evidence="5" id="KW-1185">Reference proteome</keyword>
<name>A0A1I3VIM2_9BACT</name>
<dbReference type="PANTHER" id="PTHR37478">
    <property type="match status" value="1"/>
</dbReference>
<dbReference type="HAMAP" id="MF_00674">
    <property type="entry name" value="UPF0251"/>
    <property type="match status" value="1"/>
</dbReference>
<dbReference type="AlphaFoldDB" id="A0A1I3VIM2"/>
<keyword evidence="4" id="KW-0238">DNA-binding</keyword>
<dbReference type="InterPro" id="IPR003731">
    <property type="entry name" value="Di-Nase_FeMo-co_biosynth"/>
</dbReference>
<dbReference type="Pfam" id="PF02001">
    <property type="entry name" value="DUF134"/>
    <property type="match status" value="1"/>
</dbReference>
<evidence type="ECO:0000313" key="4">
    <source>
        <dbReference type="EMBL" id="SFJ94117.1"/>
    </source>
</evidence>
<evidence type="ECO:0000313" key="5">
    <source>
        <dbReference type="Proteomes" id="UP000198635"/>
    </source>
</evidence>
<dbReference type="OrthoDB" id="9807451at2"/>
<evidence type="ECO:0000256" key="2">
    <source>
        <dbReference type="HAMAP-Rule" id="MF_00674"/>
    </source>
</evidence>
<dbReference type="Pfam" id="PF02579">
    <property type="entry name" value="Nitro_FeMo-Co"/>
    <property type="match status" value="1"/>
</dbReference>